<dbReference type="EMBL" id="JACAZH010000007">
    <property type="protein sequence ID" value="KAF7363800.1"/>
    <property type="molecule type" value="Genomic_DNA"/>
</dbReference>
<dbReference type="Pfam" id="PF07699">
    <property type="entry name" value="Ephrin_rec_like"/>
    <property type="match status" value="1"/>
</dbReference>
<proteinExistence type="predicted"/>
<feature type="domain" description="Tyrosine-protein kinase ephrin type A/B receptor-like" evidence="2">
    <location>
        <begin position="78"/>
        <end position="113"/>
    </location>
</feature>
<evidence type="ECO:0000259" key="2">
    <source>
        <dbReference type="Pfam" id="PF07699"/>
    </source>
</evidence>
<evidence type="ECO:0000256" key="1">
    <source>
        <dbReference type="SAM" id="SignalP"/>
    </source>
</evidence>
<sequence length="200" mass="20543">MFFTSCFAKAIVLTVLSIGSVSALPQASNENSLMVRAPCQPGYYLKNNVCTICPPGSTCDGTGAAQCDMGHAQPRNGTSGVCPQCPVGTFQPNRGATSCILCPKGQYASNNASSFCDNAPSGWFQSQPGKNFICGTCCGWEAMENGNINAKNCTGGKPNAWPNSGSGCIPSPANCVHAQSCSQDPITGACPPGSVTKASR</sequence>
<dbReference type="PANTHER" id="PTHR46967">
    <property type="entry name" value="INSULIN-LIKE GROWTH FACTOR BINDING PROTEIN,N-TERMINAL"/>
    <property type="match status" value="1"/>
</dbReference>
<feature type="chain" id="PRO_5034349814" description="Tyrosine-protein kinase ephrin type A/B receptor-like domain-containing protein" evidence="1">
    <location>
        <begin position="24"/>
        <end position="200"/>
    </location>
</feature>
<gene>
    <name evidence="3" type="ORF">MSAN_01037900</name>
</gene>
<dbReference type="Proteomes" id="UP000623467">
    <property type="component" value="Unassembled WGS sequence"/>
</dbReference>
<evidence type="ECO:0000313" key="3">
    <source>
        <dbReference type="EMBL" id="KAF7363800.1"/>
    </source>
</evidence>
<keyword evidence="4" id="KW-1185">Reference proteome</keyword>
<reference evidence="3" key="1">
    <citation type="submission" date="2020-05" db="EMBL/GenBank/DDBJ databases">
        <title>Mycena genomes resolve the evolution of fungal bioluminescence.</title>
        <authorList>
            <person name="Tsai I.J."/>
        </authorList>
    </citation>
    <scope>NUCLEOTIDE SEQUENCE</scope>
    <source>
        <strain evidence="3">160909Yilan</strain>
    </source>
</reference>
<name>A0A8H6YTW5_9AGAR</name>
<dbReference type="SUPFAM" id="SSF57184">
    <property type="entry name" value="Growth factor receptor domain"/>
    <property type="match status" value="1"/>
</dbReference>
<accession>A0A8H6YTW5</accession>
<dbReference type="OrthoDB" id="2936053at2759"/>
<dbReference type="InterPro" id="IPR011641">
    <property type="entry name" value="Tyr-kin_ephrin_A/B_rcpt-like"/>
</dbReference>
<comment type="caution">
    <text evidence="3">The sequence shown here is derived from an EMBL/GenBank/DDBJ whole genome shotgun (WGS) entry which is preliminary data.</text>
</comment>
<keyword evidence="1" id="KW-0732">Signal</keyword>
<dbReference type="PANTHER" id="PTHR46967:SF2">
    <property type="entry name" value="SUSHI, VON WILLEBRAND FACTOR TYPE A, EGF AND PENTRAXIN DOMAIN-CONTAINING PROTEIN 1-LIKE"/>
    <property type="match status" value="1"/>
</dbReference>
<dbReference type="InterPro" id="IPR009030">
    <property type="entry name" value="Growth_fac_rcpt_cys_sf"/>
</dbReference>
<protein>
    <recommendedName>
        <fullName evidence="2">Tyrosine-protein kinase ephrin type A/B receptor-like domain-containing protein</fullName>
    </recommendedName>
</protein>
<feature type="signal peptide" evidence="1">
    <location>
        <begin position="1"/>
        <end position="23"/>
    </location>
</feature>
<organism evidence="3 4">
    <name type="scientific">Mycena sanguinolenta</name>
    <dbReference type="NCBI Taxonomy" id="230812"/>
    <lineage>
        <taxon>Eukaryota</taxon>
        <taxon>Fungi</taxon>
        <taxon>Dikarya</taxon>
        <taxon>Basidiomycota</taxon>
        <taxon>Agaricomycotina</taxon>
        <taxon>Agaricomycetes</taxon>
        <taxon>Agaricomycetidae</taxon>
        <taxon>Agaricales</taxon>
        <taxon>Marasmiineae</taxon>
        <taxon>Mycenaceae</taxon>
        <taxon>Mycena</taxon>
    </lineage>
</organism>
<dbReference type="AlphaFoldDB" id="A0A8H6YTW5"/>
<dbReference type="Gene3D" id="2.10.50.10">
    <property type="entry name" value="Tumor Necrosis Factor Receptor, subunit A, domain 2"/>
    <property type="match status" value="1"/>
</dbReference>
<dbReference type="SMART" id="SM01411">
    <property type="entry name" value="Ephrin_rec_like"/>
    <property type="match status" value="2"/>
</dbReference>
<evidence type="ECO:0000313" key="4">
    <source>
        <dbReference type="Proteomes" id="UP000623467"/>
    </source>
</evidence>